<evidence type="ECO:0000313" key="4">
    <source>
        <dbReference type="Proteomes" id="UP000607653"/>
    </source>
</evidence>
<evidence type="ECO:0000313" key="3">
    <source>
        <dbReference type="EMBL" id="DAD19212.1"/>
    </source>
</evidence>
<keyword evidence="2" id="KW-0732">Signal</keyword>
<feature type="chain" id="PRO_5032795450" evidence="2">
    <location>
        <begin position="28"/>
        <end position="171"/>
    </location>
</feature>
<keyword evidence="1" id="KW-0812">Transmembrane</keyword>
<evidence type="ECO:0000256" key="2">
    <source>
        <dbReference type="SAM" id="SignalP"/>
    </source>
</evidence>
<feature type="signal peptide" evidence="2">
    <location>
        <begin position="1"/>
        <end position="27"/>
    </location>
</feature>
<feature type="transmembrane region" description="Helical" evidence="1">
    <location>
        <begin position="146"/>
        <end position="165"/>
    </location>
</feature>
<proteinExistence type="predicted"/>
<evidence type="ECO:0000256" key="1">
    <source>
        <dbReference type="SAM" id="Phobius"/>
    </source>
</evidence>
<comment type="caution">
    <text evidence="3">The sequence shown here is derived from an EMBL/GenBank/DDBJ whole genome shotgun (WGS) entry which is preliminary data.</text>
</comment>
<keyword evidence="1" id="KW-0472">Membrane</keyword>
<protein>
    <submittedName>
        <fullName evidence="3">Uncharacterized protein</fullName>
    </submittedName>
</protein>
<name>A0A822XGY7_NELNU</name>
<dbReference type="AlphaFoldDB" id="A0A822XGY7"/>
<reference evidence="3 4" key="1">
    <citation type="journal article" date="2020" name="Mol. Biol. Evol.">
        <title>Distinct Expression and Methylation Patterns for Genes with Different Fates following a Single Whole-Genome Duplication in Flowering Plants.</title>
        <authorList>
            <person name="Shi T."/>
            <person name="Rahmani R.S."/>
            <person name="Gugger P.F."/>
            <person name="Wang M."/>
            <person name="Li H."/>
            <person name="Zhang Y."/>
            <person name="Li Z."/>
            <person name="Wang Q."/>
            <person name="Van de Peer Y."/>
            <person name="Marchal K."/>
            <person name="Chen J."/>
        </authorList>
    </citation>
    <scope>NUCLEOTIDE SEQUENCE [LARGE SCALE GENOMIC DNA]</scope>
    <source>
        <tissue evidence="3">Leaf</tissue>
    </source>
</reference>
<keyword evidence="1" id="KW-1133">Transmembrane helix</keyword>
<dbReference type="EMBL" id="DUZY01000001">
    <property type="protein sequence ID" value="DAD19212.1"/>
    <property type="molecule type" value="Genomic_DNA"/>
</dbReference>
<accession>A0A822XGY7</accession>
<organism evidence="3 4">
    <name type="scientific">Nelumbo nucifera</name>
    <name type="common">Sacred lotus</name>
    <dbReference type="NCBI Taxonomy" id="4432"/>
    <lineage>
        <taxon>Eukaryota</taxon>
        <taxon>Viridiplantae</taxon>
        <taxon>Streptophyta</taxon>
        <taxon>Embryophyta</taxon>
        <taxon>Tracheophyta</taxon>
        <taxon>Spermatophyta</taxon>
        <taxon>Magnoliopsida</taxon>
        <taxon>Proteales</taxon>
        <taxon>Nelumbonaceae</taxon>
        <taxon>Nelumbo</taxon>
    </lineage>
</organism>
<gene>
    <name evidence="3" type="ORF">HUJ06_020675</name>
</gene>
<sequence>MFTATMPLPFTPKFVLLFFFFVKPSLSSQQGNQFPPPSSPLISGEVDITTPLISHQKPAANSVNPDVNDTVISSEKSSDPDVAKIVLSFSLEASVALMILYHQPQPSFSWFLWVISLALCVSFSASIAASFLFHPNFPKVVKVMEQMSVAAAATVFFLATGVLILHPFTHV</sequence>
<feature type="transmembrane region" description="Helical" evidence="1">
    <location>
        <begin position="110"/>
        <end position="134"/>
    </location>
</feature>
<keyword evidence="4" id="KW-1185">Reference proteome</keyword>
<dbReference type="Proteomes" id="UP000607653">
    <property type="component" value="Unassembled WGS sequence"/>
</dbReference>